<keyword evidence="4" id="KW-0963">Cytoplasm</keyword>
<dbReference type="SMART" id="SM00404">
    <property type="entry name" value="PTPc_motif"/>
    <property type="match status" value="1"/>
</dbReference>
<evidence type="ECO:0000256" key="6">
    <source>
        <dbReference type="ARBA" id="ARBA00022912"/>
    </source>
</evidence>
<dbReference type="Gene3D" id="3.90.190.10">
    <property type="entry name" value="Protein tyrosine phosphatase superfamily"/>
    <property type="match status" value="1"/>
</dbReference>
<dbReference type="CDD" id="cd14473">
    <property type="entry name" value="FERM_B-lobe"/>
    <property type="match status" value="1"/>
</dbReference>
<evidence type="ECO:0000256" key="1">
    <source>
        <dbReference type="ARBA" id="ARBA00004245"/>
    </source>
</evidence>
<reference evidence="11" key="2">
    <citation type="submission" date="2025-09" db="UniProtKB">
        <authorList>
            <consortium name="Ensembl"/>
        </authorList>
    </citation>
    <scope>IDENTIFICATION</scope>
</reference>
<dbReference type="Pfam" id="PF09380">
    <property type="entry name" value="FERM_C"/>
    <property type="match status" value="1"/>
</dbReference>
<dbReference type="PROSITE" id="PS50056">
    <property type="entry name" value="TYR_PHOSPHATASE_2"/>
    <property type="match status" value="1"/>
</dbReference>
<dbReference type="PANTHER" id="PTHR45706">
    <property type="entry name" value="TYROSINE-PROTEIN PHOSPHATASE"/>
    <property type="match status" value="1"/>
</dbReference>
<dbReference type="InterPro" id="IPR000299">
    <property type="entry name" value="FERM_domain"/>
</dbReference>
<evidence type="ECO:0000259" key="10">
    <source>
        <dbReference type="PROSITE" id="PS50057"/>
    </source>
</evidence>
<dbReference type="SMART" id="SM00194">
    <property type="entry name" value="PTPc"/>
    <property type="match status" value="1"/>
</dbReference>
<proteinExistence type="inferred from homology"/>
<dbReference type="AlphaFoldDB" id="A0A3Q1F9X4"/>
<dbReference type="InterPro" id="IPR016130">
    <property type="entry name" value="Tyr_Pase_AS"/>
</dbReference>
<feature type="domain" description="Tyrosine specific protein phosphatases" evidence="9">
    <location>
        <begin position="620"/>
        <end position="693"/>
    </location>
</feature>
<dbReference type="SUPFAM" id="SSF50729">
    <property type="entry name" value="PH domain-like"/>
    <property type="match status" value="1"/>
</dbReference>
<keyword evidence="5" id="KW-0378">Hydrolase</keyword>
<dbReference type="Pfam" id="PF00595">
    <property type="entry name" value="PDZ"/>
    <property type="match status" value="1"/>
</dbReference>
<dbReference type="Pfam" id="PF00373">
    <property type="entry name" value="FERM_M"/>
    <property type="match status" value="1"/>
</dbReference>
<dbReference type="PROSITE" id="PS00661">
    <property type="entry name" value="FERM_2"/>
    <property type="match status" value="1"/>
</dbReference>
<dbReference type="EC" id="3.1.3.48" evidence="3"/>
<dbReference type="PANTHER" id="PTHR45706:SF5">
    <property type="entry name" value="TYROSINE-PROTEIN PHOSPHATASE NON-RECEPTOR TYPE 3"/>
    <property type="match status" value="1"/>
</dbReference>
<dbReference type="Pfam" id="PF00102">
    <property type="entry name" value="Y_phosphatase"/>
    <property type="match status" value="1"/>
</dbReference>
<dbReference type="GeneTree" id="ENSGT00940000157888"/>
<dbReference type="InterPro" id="IPR001478">
    <property type="entry name" value="PDZ"/>
</dbReference>
<accession>A0A3Q1F9X4</accession>
<dbReference type="InterPro" id="IPR019749">
    <property type="entry name" value="Band_41_domain"/>
</dbReference>
<dbReference type="SMART" id="SM00295">
    <property type="entry name" value="B41"/>
    <property type="match status" value="1"/>
</dbReference>
<keyword evidence="7" id="KW-0206">Cytoskeleton</keyword>
<sequence>MISHLKVEYPTFFFFVYRPTHLADIFSAGLASPFYLNFRVRFFISDPNSLQHEQTRLVCELLCLKTKDLLVCPLSAAVVLASYAVQSEIGDHSPSRLPGYLSKSHFIPEQDEDFLSKVEDLHPQHKGLKQSEAELCFLNTARTLDLYGVELHAAMDTNSAPLVVGLASSGVAIFCNMICSSFFPWGNIIKISFKRKRFLIHLKRKHGETQDCEVSLLLHCPKTCKNLWRSCVDHHSFFSSNRTTRSPKYNNSTRVVGGMVWNPVLRRSLSSEHLETKSLPSRSPPTTPNWYEHTSVHKNEHFHLKLVQKRNKMVQKIEVYQNAENIYFMLKISHGNTSTPPFIAGRCEPKLLEGDLVVLINGRDISEHTHDQVVMFIRASRESHSRELALLIRRKGPGRAAPLLQLPPALTLNVQSQEEKPRSPGQAERVATLEESMRQLERGIQSGTLCFHFENLYRRKPGMTLSCARLPENMDKNRYKDVLPYDATRVVLQGQEDYINASHVAPPVSGVCLRYVAAQGPLPQTCTHFWQTVWEQQTHTIIMLTTLTERGRTKCHQYWPHPPEVKDYGPMRVKCHSEECNLAYVTRQFTLTHTQLGEERAVTHLQYVAWPDHGVPDDPSDFLLFVGSVRERRRGDEPLMVHCSAGIGRTGVLITMETALTLLDEGRPVFPLDIVKTVRDQRAMMVQTTCQFQFVCEAILRVYREKKERSPAK</sequence>
<dbReference type="PROSITE" id="PS00383">
    <property type="entry name" value="TYR_PHOSPHATASE_1"/>
    <property type="match status" value="1"/>
</dbReference>
<dbReference type="SMART" id="SM01196">
    <property type="entry name" value="FERM_C"/>
    <property type="match status" value="1"/>
</dbReference>
<comment type="similarity">
    <text evidence="2">Belongs to the protein-tyrosine phosphatase family. Non-receptor class subfamily.</text>
</comment>
<dbReference type="PRINTS" id="PR00700">
    <property type="entry name" value="PRTYPHPHTASE"/>
</dbReference>
<evidence type="ECO:0000256" key="3">
    <source>
        <dbReference type="ARBA" id="ARBA00013064"/>
    </source>
</evidence>
<evidence type="ECO:0000256" key="2">
    <source>
        <dbReference type="ARBA" id="ARBA00009649"/>
    </source>
</evidence>
<dbReference type="Gene3D" id="2.30.29.30">
    <property type="entry name" value="Pleckstrin-homology domain (PH domain)/Phosphotyrosine-binding domain (PTB)"/>
    <property type="match status" value="1"/>
</dbReference>
<dbReference type="SUPFAM" id="SSF47031">
    <property type="entry name" value="Second domain of FERM"/>
    <property type="match status" value="1"/>
</dbReference>
<comment type="subcellular location">
    <subcellularLocation>
        <location evidence="1">Cytoplasm</location>
        <location evidence="1">Cytoskeleton</location>
    </subcellularLocation>
</comment>
<dbReference type="FunFam" id="3.90.190.10:FF:000023">
    <property type="entry name" value="Tyrosine-protein phosphatase non-receptor type"/>
    <property type="match status" value="1"/>
</dbReference>
<dbReference type="Gene3D" id="2.30.42.10">
    <property type="match status" value="1"/>
</dbReference>
<dbReference type="InterPro" id="IPR000242">
    <property type="entry name" value="PTP_cat"/>
</dbReference>
<dbReference type="Gene3D" id="1.20.80.10">
    <property type="match status" value="1"/>
</dbReference>
<dbReference type="PRINTS" id="PR00935">
    <property type="entry name" value="BAND41"/>
</dbReference>
<dbReference type="InterPro" id="IPR035963">
    <property type="entry name" value="FERM_2"/>
</dbReference>
<evidence type="ECO:0000256" key="4">
    <source>
        <dbReference type="ARBA" id="ARBA00022490"/>
    </source>
</evidence>
<dbReference type="InterPro" id="IPR014352">
    <property type="entry name" value="FERM/acyl-CoA-bd_prot_sf"/>
</dbReference>
<feature type="domain" description="Tyrosine-protein phosphatase" evidence="8">
    <location>
        <begin position="449"/>
        <end position="702"/>
    </location>
</feature>
<dbReference type="InterPro" id="IPR003595">
    <property type="entry name" value="Tyr_Pase_cat"/>
</dbReference>
<evidence type="ECO:0000259" key="8">
    <source>
        <dbReference type="PROSITE" id="PS50055"/>
    </source>
</evidence>
<dbReference type="PROSITE" id="PS50057">
    <property type="entry name" value="FERM_3"/>
    <property type="match status" value="1"/>
</dbReference>
<dbReference type="GO" id="GO:0005856">
    <property type="term" value="C:cytoskeleton"/>
    <property type="evidence" value="ECO:0007669"/>
    <property type="project" value="UniProtKB-SubCell"/>
</dbReference>
<dbReference type="SUPFAM" id="SSF52799">
    <property type="entry name" value="(Phosphotyrosine protein) phosphatases II"/>
    <property type="match status" value="1"/>
</dbReference>
<evidence type="ECO:0000256" key="5">
    <source>
        <dbReference type="ARBA" id="ARBA00022801"/>
    </source>
</evidence>
<dbReference type="Proteomes" id="UP000257200">
    <property type="component" value="Unplaced"/>
</dbReference>
<dbReference type="InterPro" id="IPR036034">
    <property type="entry name" value="PDZ_sf"/>
</dbReference>
<dbReference type="InterPro" id="IPR019748">
    <property type="entry name" value="FERM_central"/>
</dbReference>
<dbReference type="PROSITE" id="PS50055">
    <property type="entry name" value="TYR_PHOSPHATASE_PTP"/>
    <property type="match status" value="1"/>
</dbReference>
<evidence type="ECO:0000313" key="12">
    <source>
        <dbReference type="Proteomes" id="UP000257200"/>
    </source>
</evidence>
<name>A0A3Q1F9X4_9TELE</name>
<dbReference type="FunFam" id="2.30.29.30:FF:000002">
    <property type="entry name" value="Band 4.1-like protein 5 isoform 1"/>
    <property type="match status" value="1"/>
</dbReference>
<organism evidence="11 12">
    <name type="scientific">Acanthochromis polyacanthus</name>
    <name type="common">spiny chromis</name>
    <dbReference type="NCBI Taxonomy" id="80966"/>
    <lineage>
        <taxon>Eukaryota</taxon>
        <taxon>Metazoa</taxon>
        <taxon>Chordata</taxon>
        <taxon>Craniata</taxon>
        <taxon>Vertebrata</taxon>
        <taxon>Euteleostomi</taxon>
        <taxon>Actinopterygii</taxon>
        <taxon>Neopterygii</taxon>
        <taxon>Teleostei</taxon>
        <taxon>Neoteleostei</taxon>
        <taxon>Acanthomorphata</taxon>
        <taxon>Ovalentaria</taxon>
        <taxon>Pomacentridae</taxon>
        <taxon>Acanthochromis</taxon>
    </lineage>
</organism>
<keyword evidence="12" id="KW-1185">Reference proteome</keyword>
<dbReference type="InterPro" id="IPR000387">
    <property type="entry name" value="Tyr_Pase_dom"/>
</dbReference>
<dbReference type="GO" id="GO:0004725">
    <property type="term" value="F:protein tyrosine phosphatase activity"/>
    <property type="evidence" value="ECO:0007669"/>
    <property type="project" value="UniProtKB-EC"/>
</dbReference>
<keyword evidence="6" id="KW-0904">Protein phosphatase</keyword>
<dbReference type="GO" id="GO:0005737">
    <property type="term" value="C:cytoplasm"/>
    <property type="evidence" value="ECO:0007669"/>
    <property type="project" value="TreeGrafter"/>
</dbReference>
<dbReference type="InterPro" id="IPR011993">
    <property type="entry name" value="PH-like_dom_sf"/>
</dbReference>
<evidence type="ECO:0000313" key="11">
    <source>
        <dbReference type="Ensembl" id="ENSAPOP00000013139.1"/>
    </source>
</evidence>
<feature type="domain" description="FERM" evidence="10">
    <location>
        <begin position="1"/>
        <end position="242"/>
    </location>
</feature>
<evidence type="ECO:0000256" key="7">
    <source>
        <dbReference type="ARBA" id="ARBA00023212"/>
    </source>
</evidence>
<dbReference type="InterPro" id="IPR019747">
    <property type="entry name" value="FERM_CS"/>
</dbReference>
<dbReference type="InterPro" id="IPR029021">
    <property type="entry name" value="Prot-tyrosine_phosphatase-like"/>
</dbReference>
<dbReference type="InterPro" id="IPR018980">
    <property type="entry name" value="FERM_PH-like_C"/>
</dbReference>
<dbReference type="GO" id="GO:0009898">
    <property type="term" value="C:cytoplasmic side of plasma membrane"/>
    <property type="evidence" value="ECO:0007669"/>
    <property type="project" value="TreeGrafter"/>
</dbReference>
<dbReference type="Ensembl" id="ENSAPOT00000032284.1">
    <property type="protein sequence ID" value="ENSAPOP00000013139.1"/>
    <property type="gene ID" value="ENSAPOG00000016095.1"/>
</dbReference>
<evidence type="ECO:0000259" key="9">
    <source>
        <dbReference type="PROSITE" id="PS50056"/>
    </source>
</evidence>
<dbReference type="SUPFAM" id="SSF50156">
    <property type="entry name" value="PDZ domain-like"/>
    <property type="match status" value="1"/>
</dbReference>
<reference evidence="11" key="1">
    <citation type="submission" date="2025-08" db="UniProtKB">
        <authorList>
            <consortium name="Ensembl"/>
        </authorList>
    </citation>
    <scope>IDENTIFICATION</scope>
</reference>
<protein>
    <recommendedName>
        <fullName evidence="3">protein-tyrosine-phosphatase</fullName>
        <ecNumber evidence="3">3.1.3.48</ecNumber>
    </recommendedName>
</protein>